<reference evidence="2 3" key="1">
    <citation type="submission" date="2012-08" db="EMBL/GenBank/DDBJ databases">
        <authorList>
            <person name="Harkins D.M."/>
            <person name="Durkin A.S."/>
            <person name="Selengut J.D."/>
            <person name="Sanka R."/>
            <person name="DePew J."/>
            <person name="Purushe J."/>
            <person name="Matthias M.A."/>
            <person name="Vinetz J.M."/>
            <person name="Sutton G.G."/>
            <person name="Nelson W.C."/>
            <person name="Fouts D.E."/>
        </authorList>
    </citation>
    <scope>NUCLEOTIDE SEQUENCE [LARGE SCALE GENOMIC DNA]</scope>
    <source>
        <strain evidence="2 3">MMD4847</strain>
    </source>
</reference>
<gene>
    <name evidence="2" type="ORF">LEP1GSC178_2665</name>
</gene>
<dbReference type="RefSeq" id="WP_008589646.1">
    <property type="nucleotide sequence ID" value="NZ_AHOM02000004.1"/>
</dbReference>
<comment type="caution">
    <text evidence="2">The sequence shown here is derived from an EMBL/GenBank/DDBJ whole genome shotgun (WGS) entry which is preliminary data.</text>
</comment>
<proteinExistence type="predicted"/>
<dbReference type="EMBL" id="AHOM02000004">
    <property type="protein sequence ID" value="EJZ42493.1"/>
    <property type="molecule type" value="Genomic_DNA"/>
</dbReference>
<dbReference type="Proteomes" id="UP000018720">
    <property type="component" value="Unassembled WGS sequence"/>
</dbReference>
<evidence type="ECO:0000313" key="2">
    <source>
        <dbReference type="EMBL" id="EJZ42493.1"/>
    </source>
</evidence>
<name>A0ABN0HAD4_9LEPT</name>
<accession>A0ABN0HAD4</accession>
<evidence type="ECO:0000313" key="3">
    <source>
        <dbReference type="Proteomes" id="UP000018720"/>
    </source>
</evidence>
<evidence type="ECO:0000259" key="1">
    <source>
        <dbReference type="Pfam" id="PF10263"/>
    </source>
</evidence>
<keyword evidence="3" id="KW-1185">Reference proteome</keyword>
<feature type="domain" description="SprT-like" evidence="1">
    <location>
        <begin position="138"/>
        <end position="231"/>
    </location>
</feature>
<protein>
    <submittedName>
        <fullName evidence="2">PF01863 domain protein</fullName>
    </submittedName>
</protein>
<dbReference type="InterPro" id="IPR006640">
    <property type="entry name" value="SprT-like_domain"/>
</dbReference>
<dbReference type="Pfam" id="PF10263">
    <property type="entry name" value="SprT-like"/>
    <property type="match status" value="1"/>
</dbReference>
<sequence>MNRMQEKELESFSAPDLVPERNWEELLVSVWDSLKLRSKRFKESRVRSVEIKFYPYKNGNHSVSYHNGLLTVKFHTSLMEAREEIILSFVQLLISKILGLKPKQIWKEEVAEFLNSLPESGTGNFKKLKEVGAVYNLKAILEKISSFYFPKMDAKLLSIGWADRLGKRRLGSYEKRNMNIRISPILDHKEVPLYVLEHVVHHEILHHILPTRIKNGQNSIHSPEFKRMEKEYVRYREAINWLKMEYPKFLISHQREIGHRLRSEFYG</sequence>
<organism evidence="2 3">
    <name type="scientific">Leptospira licerasiae str. MMD4847</name>
    <dbReference type="NCBI Taxonomy" id="1049971"/>
    <lineage>
        <taxon>Bacteria</taxon>
        <taxon>Pseudomonadati</taxon>
        <taxon>Spirochaetota</taxon>
        <taxon>Spirochaetia</taxon>
        <taxon>Leptospirales</taxon>
        <taxon>Leptospiraceae</taxon>
        <taxon>Leptospira</taxon>
    </lineage>
</organism>